<sequence>MIKAVLETALDSTQPGQARALVSMDVKNLLGNRVLIPRGSRLFGVYRGELAPGQKRANVQWVRLVRPDGATIDLDSPASDPLGRAGIGGRVDTHFLERFGGALLQSTLDFGSFAAARALSDGAVVVALPATQSVTSSLVGPPPKPTLHVRQGTSIAVFVVRDLDFTAVEAAAQ</sequence>
<accession>A0A7G5IGG7</accession>
<dbReference type="Pfam" id="PF03743">
    <property type="entry name" value="TrbI"/>
    <property type="match status" value="1"/>
</dbReference>
<comment type="similarity">
    <text evidence="2">Belongs to the TrbI/VirB10 family.</text>
</comment>
<dbReference type="GO" id="GO:0016020">
    <property type="term" value="C:membrane"/>
    <property type="evidence" value="ECO:0007669"/>
    <property type="project" value="UniProtKB-SubCell"/>
</dbReference>
<proteinExistence type="inferred from homology"/>
<evidence type="ECO:0000313" key="7">
    <source>
        <dbReference type="Proteomes" id="UP000515292"/>
    </source>
</evidence>
<keyword evidence="7" id="KW-1185">Reference proteome</keyword>
<dbReference type="CDD" id="cd16429">
    <property type="entry name" value="VirB10"/>
    <property type="match status" value="1"/>
</dbReference>
<keyword evidence="3" id="KW-0812">Transmembrane</keyword>
<comment type="subcellular location">
    <subcellularLocation>
        <location evidence="1">Membrane</location>
        <topology evidence="1">Single-pass membrane protein</topology>
    </subcellularLocation>
</comment>
<evidence type="ECO:0000313" key="6">
    <source>
        <dbReference type="EMBL" id="QMW22459.1"/>
    </source>
</evidence>
<dbReference type="Proteomes" id="UP000515292">
    <property type="component" value="Chromosome"/>
</dbReference>
<dbReference type="EMBL" id="CP059851">
    <property type="protein sequence ID" value="QMW22459.1"/>
    <property type="molecule type" value="Genomic_DNA"/>
</dbReference>
<gene>
    <name evidence="6" type="ORF">H3309_14115</name>
</gene>
<evidence type="ECO:0000256" key="3">
    <source>
        <dbReference type="ARBA" id="ARBA00022692"/>
    </source>
</evidence>
<organism evidence="6 7">
    <name type="scientific">Sandaracinobacteroides saxicola</name>
    <dbReference type="NCBI Taxonomy" id="2759707"/>
    <lineage>
        <taxon>Bacteria</taxon>
        <taxon>Pseudomonadati</taxon>
        <taxon>Pseudomonadota</taxon>
        <taxon>Alphaproteobacteria</taxon>
        <taxon>Sphingomonadales</taxon>
        <taxon>Sphingosinicellaceae</taxon>
        <taxon>Sandaracinobacteroides</taxon>
    </lineage>
</organism>
<dbReference type="RefSeq" id="WP_182295380.1">
    <property type="nucleotide sequence ID" value="NZ_CP059851.1"/>
</dbReference>
<dbReference type="Gene3D" id="2.40.128.260">
    <property type="entry name" value="Type IV secretion system, VirB10/TraB/TrbI"/>
    <property type="match status" value="1"/>
</dbReference>
<reference evidence="6 7" key="1">
    <citation type="submission" date="2020-07" db="EMBL/GenBank/DDBJ databases">
        <title>Complete genome sequence for Sandaracinobacter sp. M6.</title>
        <authorList>
            <person name="Tang Y."/>
            <person name="Liu Q."/>
            <person name="Guo Z."/>
            <person name="Lei P."/>
            <person name="Huang B."/>
        </authorList>
    </citation>
    <scope>NUCLEOTIDE SEQUENCE [LARGE SCALE GENOMIC DNA]</scope>
    <source>
        <strain evidence="6 7">M6</strain>
    </source>
</reference>
<name>A0A7G5IGG7_9SPHN</name>
<dbReference type="InterPro" id="IPR005498">
    <property type="entry name" value="T4SS_VirB10/TraB/TrbI"/>
</dbReference>
<protein>
    <submittedName>
        <fullName evidence="6">TrbI/VirB10 family protein</fullName>
    </submittedName>
</protein>
<evidence type="ECO:0000256" key="5">
    <source>
        <dbReference type="ARBA" id="ARBA00023136"/>
    </source>
</evidence>
<evidence type="ECO:0000256" key="1">
    <source>
        <dbReference type="ARBA" id="ARBA00004167"/>
    </source>
</evidence>
<dbReference type="AlphaFoldDB" id="A0A7G5IGG7"/>
<dbReference type="InterPro" id="IPR042217">
    <property type="entry name" value="T4SS_VirB10/TrbI"/>
</dbReference>
<keyword evidence="4" id="KW-1133">Transmembrane helix</keyword>
<keyword evidence="5" id="KW-0472">Membrane</keyword>
<dbReference type="KEGG" id="sand:H3309_14115"/>
<evidence type="ECO:0000256" key="4">
    <source>
        <dbReference type="ARBA" id="ARBA00022989"/>
    </source>
</evidence>
<evidence type="ECO:0000256" key="2">
    <source>
        <dbReference type="ARBA" id="ARBA00010265"/>
    </source>
</evidence>